<dbReference type="GO" id="GO:0003756">
    <property type="term" value="F:protein disulfide isomerase activity"/>
    <property type="evidence" value="ECO:0007669"/>
    <property type="project" value="UniProtKB-EC"/>
</dbReference>
<comment type="subcellular location">
    <subcellularLocation>
        <location evidence="2">Endoplasmic reticulum lumen</location>
    </subcellularLocation>
</comment>
<comment type="similarity">
    <text evidence="3">Belongs to the protein disulfide isomerase family.</text>
</comment>
<evidence type="ECO:0000256" key="5">
    <source>
        <dbReference type="ARBA" id="ARBA00022824"/>
    </source>
</evidence>
<dbReference type="GO" id="GO:0006457">
    <property type="term" value="P:protein folding"/>
    <property type="evidence" value="ECO:0007669"/>
    <property type="project" value="TreeGrafter"/>
</dbReference>
<keyword evidence="6" id="KW-0413">Isomerase</keyword>
<evidence type="ECO:0000256" key="2">
    <source>
        <dbReference type="ARBA" id="ARBA00004319"/>
    </source>
</evidence>
<dbReference type="Proteomes" id="UP000037069">
    <property type="component" value="Unassembled WGS sequence"/>
</dbReference>
<keyword evidence="9" id="KW-1185">Reference proteome</keyword>
<organism evidence="8 9">
    <name type="scientific">Lucilia cuprina</name>
    <name type="common">Green bottle fly</name>
    <name type="synonym">Australian sheep blowfly</name>
    <dbReference type="NCBI Taxonomy" id="7375"/>
    <lineage>
        <taxon>Eukaryota</taxon>
        <taxon>Metazoa</taxon>
        <taxon>Ecdysozoa</taxon>
        <taxon>Arthropoda</taxon>
        <taxon>Hexapoda</taxon>
        <taxon>Insecta</taxon>
        <taxon>Pterygota</taxon>
        <taxon>Neoptera</taxon>
        <taxon>Endopterygota</taxon>
        <taxon>Diptera</taxon>
        <taxon>Brachycera</taxon>
        <taxon>Muscomorpha</taxon>
        <taxon>Oestroidea</taxon>
        <taxon>Calliphoridae</taxon>
        <taxon>Luciliinae</taxon>
        <taxon>Lucilia</taxon>
    </lineage>
</organism>
<dbReference type="SUPFAM" id="SSF52833">
    <property type="entry name" value="Thioredoxin-like"/>
    <property type="match status" value="2"/>
</dbReference>
<keyword evidence="5" id="KW-0256">Endoplasmic reticulum</keyword>
<evidence type="ECO:0000256" key="1">
    <source>
        <dbReference type="ARBA" id="ARBA00001182"/>
    </source>
</evidence>
<protein>
    <recommendedName>
        <fullName evidence="4">protein disulfide-isomerase</fullName>
        <ecNumber evidence="4">5.3.4.1</ecNumber>
    </recommendedName>
</protein>
<evidence type="ECO:0000256" key="4">
    <source>
        <dbReference type="ARBA" id="ARBA00012723"/>
    </source>
</evidence>
<dbReference type="PANTHER" id="PTHR18929:SF132">
    <property type="entry name" value="PROTEIN DISULFIDE-ISOMERASE A3"/>
    <property type="match status" value="1"/>
</dbReference>
<gene>
    <name evidence="8" type="ORF">FF38_12962</name>
</gene>
<comment type="caution">
    <text evidence="8">The sequence shown here is derived from an EMBL/GenBank/DDBJ whole genome shotgun (WGS) entry which is preliminary data.</text>
</comment>
<dbReference type="GO" id="GO:0005788">
    <property type="term" value="C:endoplasmic reticulum lumen"/>
    <property type="evidence" value="ECO:0007669"/>
    <property type="project" value="UniProtKB-SubCell"/>
</dbReference>
<evidence type="ECO:0000313" key="9">
    <source>
        <dbReference type="Proteomes" id="UP000037069"/>
    </source>
</evidence>
<proteinExistence type="inferred from homology"/>
<evidence type="ECO:0000256" key="7">
    <source>
        <dbReference type="ARBA" id="ARBA00023284"/>
    </source>
</evidence>
<dbReference type="EC" id="5.3.4.1" evidence="4"/>
<evidence type="ECO:0000313" key="8">
    <source>
        <dbReference type="EMBL" id="KNC25538.1"/>
    </source>
</evidence>
<dbReference type="Gene3D" id="3.40.30.10">
    <property type="entry name" value="Glutaredoxin"/>
    <property type="match status" value="2"/>
</dbReference>
<dbReference type="EMBL" id="JRES01001097">
    <property type="protein sequence ID" value="KNC25538.1"/>
    <property type="molecule type" value="Genomic_DNA"/>
</dbReference>
<evidence type="ECO:0000256" key="6">
    <source>
        <dbReference type="ARBA" id="ARBA00023235"/>
    </source>
</evidence>
<name>A0A0L0BZU9_LUCCU</name>
<dbReference type="OrthoDB" id="72053at2759"/>
<dbReference type="InterPro" id="IPR036249">
    <property type="entry name" value="Thioredoxin-like_sf"/>
</dbReference>
<accession>A0A0L0BZU9</accession>
<keyword evidence="7" id="KW-0676">Redox-active center</keyword>
<evidence type="ECO:0000256" key="3">
    <source>
        <dbReference type="ARBA" id="ARBA00006347"/>
    </source>
</evidence>
<comment type="catalytic activity">
    <reaction evidence="1">
        <text>Catalyzes the rearrangement of -S-S- bonds in proteins.</text>
        <dbReference type="EC" id="5.3.4.1"/>
    </reaction>
</comment>
<dbReference type="PANTHER" id="PTHR18929">
    <property type="entry name" value="PROTEIN DISULFIDE ISOMERASE"/>
    <property type="match status" value="1"/>
</dbReference>
<sequence>MESENVEDIIKSINQIDIEDEPGTEKYISNPWAVNYKPQATLRYIPLKYIDFEEYVKENCHNKIKILNREIFHEIKRPIVIFFNHFREKCAYHTKWLDEMYKLSLKYGDRIEFIAADMIDIDVIFPGRNPLNFYCRLVRPEDESPNTYAIDEKKRIHTHYDAYYNMDNLWSLCEELLSGKLFPSLPIPENNDTNLVKICVHDNYEELILKSSRNIFLIANLDRYHFSEYEPNYDNIALALKDYNLDIVYMEAEKNYIPFEYQVNSYPTILFIPHNDKNNFIYYEDFRKEDVIIEFLKNVMDDPEFLLLKQQELKTRILRKTMKVADDFQIDFMDLPQFLQENFDNRYKVFERKILEDPKRFYIRILIFMDFPNMKCLSHHIQWLDKIYQVVERAYSFQFFIADFKDIDVINSQWKAEDLIKSAQGKPKIYAFDHLWHTYEFKDFTSIPSLFYFTSSLQSRHFYYSQVYPRKNIHQLVKEWTADYFNIFLKKTKKHTFITFYLSDDENTEKLLNLLDIIAEDVKALNVEVVKFDAHLNYVDLEYAQERYPVQYFISKHNKRDSRIYRGNDLSRDKILEFIKSQVEKK</sequence>
<reference evidence="8 9" key="1">
    <citation type="journal article" date="2015" name="Nat. Commun.">
        <title>Lucilia cuprina genome unlocks parasitic fly biology to underpin future interventions.</title>
        <authorList>
            <person name="Anstead C.A."/>
            <person name="Korhonen P.K."/>
            <person name="Young N.D."/>
            <person name="Hall R.S."/>
            <person name="Jex A.R."/>
            <person name="Murali S.C."/>
            <person name="Hughes D.S."/>
            <person name="Lee S.F."/>
            <person name="Perry T."/>
            <person name="Stroehlein A.J."/>
            <person name="Ansell B.R."/>
            <person name="Breugelmans B."/>
            <person name="Hofmann A."/>
            <person name="Qu J."/>
            <person name="Dugan S."/>
            <person name="Lee S.L."/>
            <person name="Chao H."/>
            <person name="Dinh H."/>
            <person name="Han Y."/>
            <person name="Doddapaneni H.V."/>
            <person name="Worley K.C."/>
            <person name="Muzny D.M."/>
            <person name="Ioannidis P."/>
            <person name="Waterhouse R.M."/>
            <person name="Zdobnov E.M."/>
            <person name="James P.J."/>
            <person name="Bagnall N.H."/>
            <person name="Kotze A.C."/>
            <person name="Gibbs R.A."/>
            <person name="Richards S."/>
            <person name="Batterham P."/>
            <person name="Gasser R.B."/>
        </authorList>
    </citation>
    <scope>NUCLEOTIDE SEQUENCE [LARGE SCALE GENOMIC DNA]</scope>
    <source>
        <strain evidence="8 9">LS</strain>
        <tissue evidence="8">Full body</tissue>
    </source>
</reference>
<dbReference type="STRING" id="7375.A0A0L0BZU9"/>
<dbReference type="AlphaFoldDB" id="A0A0L0BZU9"/>
<dbReference type="GO" id="GO:0034976">
    <property type="term" value="P:response to endoplasmic reticulum stress"/>
    <property type="evidence" value="ECO:0007669"/>
    <property type="project" value="TreeGrafter"/>
</dbReference>